<evidence type="ECO:0000313" key="1">
    <source>
        <dbReference type="EnsemblMetazoa" id="ACOM035799-PA.1"/>
    </source>
</evidence>
<dbReference type="EnsemblMetazoa" id="ACOM035799-RA">
    <property type="protein sequence ID" value="ACOM035799-PA.1"/>
    <property type="gene ID" value="ACOM035799"/>
</dbReference>
<protein>
    <submittedName>
        <fullName evidence="1">Uncharacterized protein</fullName>
    </submittedName>
</protein>
<dbReference type="Proteomes" id="UP000075882">
    <property type="component" value="Unassembled WGS sequence"/>
</dbReference>
<accession>A0A8W7PQI4</accession>
<reference evidence="1" key="1">
    <citation type="submission" date="2022-08" db="UniProtKB">
        <authorList>
            <consortium name="EnsemblMetazoa"/>
        </authorList>
    </citation>
    <scope>IDENTIFICATION</scope>
</reference>
<organism evidence="1">
    <name type="scientific">Anopheles coluzzii</name>
    <name type="common">African malaria mosquito</name>
    <dbReference type="NCBI Taxonomy" id="1518534"/>
    <lineage>
        <taxon>Eukaryota</taxon>
        <taxon>Metazoa</taxon>
        <taxon>Ecdysozoa</taxon>
        <taxon>Arthropoda</taxon>
        <taxon>Hexapoda</taxon>
        <taxon>Insecta</taxon>
        <taxon>Pterygota</taxon>
        <taxon>Neoptera</taxon>
        <taxon>Endopterygota</taxon>
        <taxon>Diptera</taxon>
        <taxon>Nematocera</taxon>
        <taxon>Culicoidea</taxon>
        <taxon>Culicidae</taxon>
        <taxon>Anophelinae</taxon>
        <taxon>Anopheles</taxon>
    </lineage>
</organism>
<proteinExistence type="predicted"/>
<dbReference type="AlphaFoldDB" id="A0A8W7PQI4"/>
<name>A0A8W7PQI4_ANOCL</name>
<sequence length="129" mass="14029">MYAAVRCDARSKRNYRLSCALAWTDWQQQTATGIAAPVRACSDRLRIVLGAGGLHGKDSLSFIRLTVMFPACDDGDEACEDMGDGAANTVLARQRATARERVWPGRGQKGVGAATGDRIWGCPTARRWN</sequence>